<proteinExistence type="predicted"/>
<feature type="domain" description="MYND-type" evidence="5">
    <location>
        <begin position="441"/>
        <end position="483"/>
    </location>
</feature>
<accession>A0AAW0CNK3</accession>
<comment type="caution">
    <text evidence="6">The sequence shown here is derived from an EMBL/GenBank/DDBJ whole genome shotgun (WGS) entry which is preliminary data.</text>
</comment>
<keyword evidence="1" id="KW-0479">Metal-binding</keyword>
<dbReference type="Proteomes" id="UP001362999">
    <property type="component" value="Unassembled WGS sequence"/>
</dbReference>
<evidence type="ECO:0000256" key="3">
    <source>
        <dbReference type="ARBA" id="ARBA00022833"/>
    </source>
</evidence>
<evidence type="ECO:0000259" key="5">
    <source>
        <dbReference type="PROSITE" id="PS50865"/>
    </source>
</evidence>
<evidence type="ECO:0000256" key="1">
    <source>
        <dbReference type="ARBA" id="ARBA00022723"/>
    </source>
</evidence>
<reference evidence="6 7" key="1">
    <citation type="journal article" date="2024" name="J Genomics">
        <title>Draft genome sequencing and assembly of Favolaschia claudopus CIRM-BRFM 2984 isolated from oak limbs.</title>
        <authorList>
            <person name="Navarro D."/>
            <person name="Drula E."/>
            <person name="Chaduli D."/>
            <person name="Cazenave R."/>
            <person name="Ahrendt S."/>
            <person name="Wang J."/>
            <person name="Lipzen A."/>
            <person name="Daum C."/>
            <person name="Barry K."/>
            <person name="Grigoriev I.V."/>
            <person name="Favel A."/>
            <person name="Rosso M.N."/>
            <person name="Martin F."/>
        </authorList>
    </citation>
    <scope>NUCLEOTIDE SEQUENCE [LARGE SCALE GENOMIC DNA]</scope>
    <source>
        <strain evidence="6 7">CIRM-BRFM 2984</strain>
    </source>
</reference>
<dbReference type="InterPro" id="IPR002893">
    <property type="entry name" value="Znf_MYND"/>
</dbReference>
<name>A0AAW0CNK3_9AGAR</name>
<evidence type="ECO:0000256" key="2">
    <source>
        <dbReference type="ARBA" id="ARBA00022771"/>
    </source>
</evidence>
<keyword evidence="3" id="KW-0862">Zinc</keyword>
<sequence>MHELMRIETLRRLPPSIRASAIAAMAMPLKNRKTEDLERVRTFVNNAPLEQRILALPAIYANLDPLQIPDTSIFDMPPTPSSLAAVETINRGVVAVETILLVRNIPESVCSQIWSRVLPWAQFIELYHEHLFIVSSISDGSFYVKLLMLLDNLAQEVDTAQRIMSVPWFWFILGRSWSHLPTIVDKGNRKHVRFSLQYFFGEKPLADWRNTSEFLDGLGGGWSQLARSLILFIQETLPESDAALNAEAIYFLRSCLRLMGYLNMALTGSLQERFHLTLGLRQEVLSQGIIRVLSQAARCLSKSEDLDTGTVTVLRDCFNLVGFLVLSPSGSPKLPLAIEEGLLHALLACAGGPYAAAVHQHDYFTTYLVEWFPASLVDYKFLCALDKALNSSEVVDAVQSQHFKRSLVHKLWDKFMIIAKEYLDFSREFRGNRTSYRACDNLKCQKLDVKTAFRRCSGCRSFYYCSTQCQAIDWRAGGHRKTCLSFGSLLLSDKNDLSFDARQRSFLRALVHHDYKKARHRLLTDQTKFMTMNPGAEHLVLYEYLDGVPKITIESSQSYLLSDLVDRTEWRNNVARVHASCGRMRLDVVAMRETNGVAYFVIPMRVNTSLVHDRMVRAAEKLPPSAPVADPRYMAQVYQHMGAILSAAQDPSVVEIH</sequence>
<dbReference type="EMBL" id="JAWWNJ010000015">
    <property type="protein sequence ID" value="KAK7040452.1"/>
    <property type="molecule type" value="Genomic_DNA"/>
</dbReference>
<dbReference type="PROSITE" id="PS50865">
    <property type="entry name" value="ZF_MYND_2"/>
    <property type="match status" value="1"/>
</dbReference>
<evidence type="ECO:0000313" key="7">
    <source>
        <dbReference type="Proteomes" id="UP001362999"/>
    </source>
</evidence>
<keyword evidence="2 4" id="KW-0863">Zinc-finger</keyword>
<dbReference type="Gene3D" id="6.10.140.2220">
    <property type="match status" value="1"/>
</dbReference>
<evidence type="ECO:0000256" key="4">
    <source>
        <dbReference type="PROSITE-ProRule" id="PRU00134"/>
    </source>
</evidence>
<gene>
    <name evidence="6" type="ORF">R3P38DRAFT_420072</name>
</gene>
<dbReference type="SUPFAM" id="SSF144232">
    <property type="entry name" value="HIT/MYND zinc finger-like"/>
    <property type="match status" value="1"/>
</dbReference>
<dbReference type="AlphaFoldDB" id="A0AAW0CNK3"/>
<evidence type="ECO:0000313" key="6">
    <source>
        <dbReference type="EMBL" id="KAK7040452.1"/>
    </source>
</evidence>
<organism evidence="6 7">
    <name type="scientific">Favolaschia claudopus</name>
    <dbReference type="NCBI Taxonomy" id="2862362"/>
    <lineage>
        <taxon>Eukaryota</taxon>
        <taxon>Fungi</taxon>
        <taxon>Dikarya</taxon>
        <taxon>Basidiomycota</taxon>
        <taxon>Agaricomycotina</taxon>
        <taxon>Agaricomycetes</taxon>
        <taxon>Agaricomycetidae</taxon>
        <taxon>Agaricales</taxon>
        <taxon>Marasmiineae</taxon>
        <taxon>Mycenaceae</taxon>
        <taxon>Favolaschia</taxon>
    </lineage>
</organism>
<dbReference type="Pfam" id="PF01753">
    <property type="entry name" value="zf-MYND"/>
    <property type="match status" value="1"/>
</dbReference>
<keyword evidence="7" id="KW-1185">Reference proteome</keyword>
<dbReference type="GO" id="GO:0008270">
    <property type="term" value="F:zinc ion binding"/>
    <property type="evidence" value="ECO:0007669"/>
    <property type="project" value="UniProtKB-KW"/>
</dbReference>
<protein>
    <recommendedName>
        <fullName evidence="5">MYND-type domain-containing protein</fullName>
    </recommendedName>
</protein>